<protein>
    <submittedName>
        <fullName evidence="1">Uncharacterized protein</fullName>
    </submittedName>
</protein>
<dbReference type="EMBL" id="SRQM01000148">
    <property type="protein sequence ID" value="KAG6117188.1"/>
    <property type="molecule type" value="Genomic_DNA"/>
</dbReference>
<proteinExistence type="predicted"/>
<accession>A0A9P7TTX0</accession>
<gene>
    <name evidence="1" type="ORF">E4U13_001259</name>
</gene>
<organism evidence="1 2">
    <name type="scientific">Claviceps humidiphila</name>
    <dbReference type="NCBI Taxonomy" id="1294629"/>
    <lineage>
        <taxon>Eukaryota</taxon>
        <taxon>Fungi</taxon>
        <taxon>Dikarya</taxon>
        <taxon>Ascomycota</taxon>
        <taxon>Pezizomycotina</taxon>
        <taxon>Sordariomycetes</taxon>
        <taxon>Hypocreomycetidae</taxon>
        <taxon>Hypocreales</taxon>
        <taxon>Clavicipitaceae</taxon>
        <taxon>Claviceps</taxon>
    </lineage>
</organism>
<name>A0A9P7TTX0_9HYPO</name>
<evidence type="ECO:0000313" key="1">
    <source>
        <dbReference type="EMBL" id="KAG6117188.1"/>
    </source>
</evidence>
<evidence type="ECO:0000313" key="2">
    <source>
        <dbReference type="Proteomes" id="UP000732380"/>
    </source>
</evidence>
<sequence>MLAKQRHGWKGDLVRSVESLQVLVVEYALVTQNRCFFCDQVFNFLSAVSFQQMTNDSTSVVALVGR</sequence>
<dbReference type="AlphaFoldDB" id="A0A9P7TTX0"/>
<keyword evidence="2" id="KW-1185">Reference proteome</keyword>
<dbReference type="Proteomes" id="UP000732380">
    <property type="component" value="Unassembled WGS sequence"/>
</dbReference>
<comment type="caution">
    <text evidence="1">The sequence shown here is derived from an EMBL/GenBank/DDBJ whole genome shotgun (WGS) entry which is preliminary data.</text>
</comment>
<reference evidence="1 2" key="1">
    <citation type="journal article" date="2020" name="bioRxiv">
        <title>Whole genome comparisons of ergot fungi reveals the divergence and evolution of species within the genus Claviceps are the result of varying mechanisms driving genome evolution and host range expansion.</title>
        <authorList>
            <person name="Wyka S.A."/>
            <person name="Mondo S.J."/>
            <person name="Liu M."/>
            <person name="Dettman J."/>
            <person name="Nalam V."/>
            <person name="Broders K.D."/>
        </authorList>
    </citation>
    <scope>NUCLEOTIDE SEQUENCE [LARGE SCALE GENOMIC DNA]</scope>
    <source>
        <strain evidence="1 2">LM576</strain>
    </source>
</reference>